<protein>
    <submittedName>
        <fullName evidence="1">Uncharacterized protein</fullName>
    </submittedName>
</protein>
<reference evidence="1" key="1">
    <citation type="submission" date="2023-03" db="EMBL/GenBank/DDBJ databases">
        <title>Massive genome expansion in bonnet fungi (Mycena s.s.) driven by repeated elements and novel gene families across ecological guilds.</title>
        <authorList>
            <consortium name="Lawrence Berkeley National Laboratory"/>
            <person name="Harder C.B."/>
            <person name="Miyauchi S."/>
            <person name="Viragh M."/>
            <person name="Kuo A."/>
            <person name="Thoen E."/>
            <person name="Andreopoulos B."/>
            <person name="Lu D."/>
            <person name="Skrede I."/>
            <person name="Drula E."/>
            <person name="Henrissat B."/>
            <person name="Morin E."/>
            <person name="Kohler A."/>
            <person name="Barry K."/>
            <person name="LaButti K."/>
            <person name="Morin E."/>
            <person name="Salamov A."/>
            <person name="Lipzen A."/>
            <person name="Mereny Z."/>
            <person name="Hegedus B."/>
            <person name="Baldrian P."/>
            <person name="Stursova M."/>
            <person name="Weitz H."/>
            <person name="Taylor A."/>
            <person name="Grigoriev I.V."/>
            <person name="Nagy L.G."/>
            <person name="Martin F."/>
            <person name="Kauserud H."/>
        </authorList>
    </citation>
    <scope>NUCLEOTIDE SEQUENCE</scope>
    <source>
        <strain evidence="1">CBHHK067</strain>
    </source>
</reference>
<proteinExistence type="predicted"/>
<dbReference type="EMBL" id="JARKIE010000117">
    <property type="protein sequence ID" value="KAJ7681508.1"/>
    <property type="molecule type" value="Genomic_DNA"/>
</dbReference>
<accession>A0AAD7GCB7</accession>
<organism evidence="1 2">
    <name type="scientific">Mycena rosella</name>
    <name type="common">Pink bonnet</name>
    <name type="synonym">Agaricus rosellus</name>
    <dbReference type="NCBI Taxonomy" id="1033263"/>
    <lineage>
        <taxon>Eukaryota</taxon>
        <taxon>Fungi</taxon>
        <taxon>Dikarya</taxon>
        <taxon>Basidiomycota</taxon>
        <taxon>Agaricomycotina</taxon>
        <taxon>Agaricomycetes</taxon>
        <taxon>Agaricomycetidae</taxon>
        <taxon>Agaricales</taxon>
        <taxon>Marasmiineae</taxon>
        <taxon>Mycenaceae</taxon>
        <taxon>Mycena</taxon>
    </lineage>
</organism>
<sequence>MSTFRTPFKLTMELDTLNYWTLRQIPEPFFSEYANYYGIPVPYGDSEKLDDLEDDEELRVLVGKIMCVDATTPIRSNTPATIPVLPSHRVQYVDNVIRVRRRTPAEHVDPAVQDSFPTEELRAPVDDYHKEQQPPWVPPPPIMMDFVFPALGRRILAPTPYEMELEADGLTRDVEREPLQADYLGAMFEDLKNESEKALKAYTDAETALKNTIYGHECLKLDVEAERTVWKDLWAYVSSVSGDDFAKTCFARSPLRVSGKVPEDEMEEAIADG</sequence>
<keyword evidence="2" id="KW-1185">Reference proteome</keyword>
<comment type="caution">
    <text evidence="1">The sequence shown here is derived from an EMBL/GenBank/DDBJ whole genome shotgun (WGS) entry which is preliminary data.</text>
</comment>
<dbReference type="Proteomes" id="UP001221757">
    <property type="component" value="Unassembled WGS sequence"/>
</dbReference>
<evidence type="ECO:0000313" key="1">
    <source>
        <dbReference type="EMBL" id="KAJ7681508.1"/>
    </source>
</evidence>
<name>A0AAD7GCB7_MYCRO</name>
<evidence type="ECO:0000313" key="2">
    <source>
        <dbReference type="Proteomes" id="UP001221757"/>
    </source>
</evidence>
<dbReference type="AlphaFoldDB" id="A0AAD7GCB7"/>
<gene>
    <name evidence="1" type="ORF">B0H17DRAFT_1076184</name>
</gene>